<accession>A0A0P1G1W4</accession>
<dbReference type="AlphaFoldDB" id="A0A0P1G1W4"/>
<evidence type="ECO:0000313" key="1">
    <source>
        <dbReference type="EMBL" id="CUH66174.1"/>
    </source>
</evidence>
<evidence type="ECO:0000313" key="2">
    <source>
        <dbReference type="Proteomes" id="UP000051587"/>
    </source>
</evidence>
<dbReference type="OrthoDB" id="6305173at2"/>
<dbReference type="RefSeq" id="WP_058263023.1">
    <property type="nucleotide sequence ID" value="NZ_CP051181.1"/>
</dbReference>
<proteinExistence type="predicted"/>
<gene>
    <name evidence="1" type="ORF">TG4357_02283</name>
</gene>
<reference evidence="1 2" key="1">
    <citation type="submission" date="2015-09" db="EMBL/GenBank/DDBJ databases">
        <authorList>
            <consortium name="Swine Surveillance"/>
        </authorList>
    </citation>
    <scope>NUCLEOTIDE SEQUENCE [LARGE SCALE GENOMIC DNA]</scope>
    <source>
        <strain evidence="1 2">CECT 4357</strain>
    </source>
</reference>
<dbReference type="EMBL" id="CYSA01000023">
    <property type="protein sequence ID" value="CUH66174.1"/>
    <property type="molecule type" value="Genomic_DNA"/>
</dbReference>
<organism evidence="1 2">
    <name type="scientific">Thalassovita gelatinovora</name>
    <name type="common">Thalassobius gelatinovorus</name>
    <dbReference type="NCBI Taxonomy" id="53501"/>
    <lineage>
        <taxon>Bacteria</taxon>
        <taxon>Pseudomonadati</taxon>
        <taxon>Pseudomonadota</taxon>
        <taxon>Alphaproteobacteria</taxon>
        <taxon>Rhodobacterales</taxon>
        <taxon>Roseobacteraceae</taxon>
        <taxon>Thalassovita</taxon>
    </lineage>
</organism>
<dbReference type="Proteomes" id="UP000051587">
    <property type="component" value="Unassembled WGS sequence"/>
</dbReference>
<dbReference type="STRING" id="53501.SAMN04488043_10412"/>
<protein>
    <submittedName>
        <fullName evidence="1">Uncharacterized protein</fullName>
    </submittedName>
</protein>
<name>A0A0P1G1W4_THAGE</name>
<keyword evidence="2" id="KW-1185">Reference proteome</keyword>
<sequence length="137" mass="15260">MSFLVYAKDGQFGISSGPNLTHAPGLSRFDTRPGNSTRLIIAVRDGDEMAWHFGPGGIFELCWHVGRIQQAMVIRCDDCNGRCGTIVFEGTNHDGNATRVIWTPDFDLTGWYDDHGKSGQPRFFHTSSRPSQDCGFY</sequence>